<dbReference type="Gene3D" id="3.40.30.10">
    <property type="entry name" value="Glutaredoxin"/>
    <property type="match status" value="1"/>
</dbReference>
<dbReference type="KEGG" id="sta:STHERM_c03450"/>
<dbReference type="SUPFAM" id="SSF52833">
    <property type="entry name" value="Thioredoxin-like"/>
    <property type="match status" value="1"/>
</dbReference>
<dbReference type="InterPro" id="IPR036249">
    <property type="entry name" value="Thioredoxin-like_sf"/>
</dbReference>
<dbReference type="eggNOG" id="COG3411">
    <property type="taxonomic scope" value="Bacteria"/>
</dbReference>
<reference key="1">
    <citation type="submission" date="2009-08" db="EMBL/GenBank/DDBJ databases">
        <title>The genome sequence of Spirochaeta thermophila DSM6192.</title>
        <authorList>
            <person name="Angelov A."/>
            <person name="Mientus M."/>
            <person name="Wittenberg S."/>
            <person name="Lehmann R."/>
            <person name="Liesegang H."/>
            <person name="Daniel R."/>
            <person name="Liebl W."/>
        </authorList>
    </citation>
    <scope>NUCLEOTIDE SEQUENCE</scope>
    <source>
        <strain>DSM 6192</strain>
    </source>
</reference>
<evidence type="ECO:0000313" key="1">
    <source>
        <dbReference type="EMBL" id="ADN01318.1"/>
    </source>
</evidence>
<dbReference type="HOGENOM" id="CLU_126515_1_0_12"/>
<dbReference type="EMBL" id="CP001698">
    <property type="protein sequence ID" value="ADN01318.1"/>
    <property type="molecule type" value="Genomic_DNA"/>
</dbReference>
<name>E0RPC4_WINT6</name>
<accession>E0RPC4</accession>
<organism evidence="1 2">
    <name type="scientific">Winmispira thermophila (strain ATCC 49972 / DSM 6192 / RI 19.B1)</name>
    <name type="common">Spirochaeta thermophila</name>
    <dbReference type="NCBI Taxonomy" id="665571"/>
    <lineage>
        <taxon>Bacteria</taxon>
        <taxon>Pseudomonadati</taxon>
        <taxon>Spirochaetota</taxon>
        <taxon>Spirochaetia</taxon>
        <taxon>Winmispirales</taxon>
        <taxon>Winmispiraceae</taxon>
        <taxon>Winmispira</taxon>
    </lineage>
</organism>
<dbReference type="PaxDb" id="665571-STHERM_c03450"/>
<evidence type="ECO:0000313" key="2">
    <source>
        <dbReference type="Proteomes" id="UP000001296"/>
    </source>
</evidence>
<sequence length="101" mass="10870">MKRPERQILMCGGYRTGGGATGTCARRGSLPLAGYLQSAVEDRGMGDVVVTLTGCMNLCEKGPVVVIQPDNLWYGGIEGEEDIDEILDALLEGRTVERLLL</sequence>
<evidence type="ECO:0008006" key="3">
    <source>
        <dbReference type="Google" id="ProtNLM"/>
    </source>
</evidence>
<dbReference type="CDD" id="cd02980">
    <property type="entry name" value="TRX_Fd_family"/>
    <property type="match status" value="1"/>
</dbReference>
<protein>
    <recommendedName>
        <fullName evidence="3">Ferredoxin, 2Fe-2S</fullName>
    </recommendedName>
</protein>
<dbReference type="RefSeq" id="WP_013313159.1">
    <property type="nucleotide sequence ID" value="NC_014484.1"/>
</dbReference>
<dbReference type="Proteomes" id="UP000001296">
    <property type="component" value="Chromosome"/>
</dbReference>
<proteinExistence type="predicted"/>
<dbReference type="AlphaFoldDB" id="E0RPC4"/>
<gene>
    <name evidence="1" type="ordered locus">STHERM_c03450</name>
</gene>
<reference evidence="1 2" key="2">
    <citation type="journal article" date="2010" name="J. Bacteriol.">
        <title>Genome sequence of the polysaccharide-degrading, thermophilic anaerobe Spirochaeta thermophila DSM 6192.</title>
        <authorList>
            <person name="Angelov A."/>
            <person name="Liebl S."/>
            <person name="Ballschmiter M."/>
            <person name="Bomeke M."/>
            <person name="Lehmann R."/>
            <person name="Liesegang H."/>
            <person name="Daniel R."/>
            <person name="Liebl W."/>
        </authorList>
    </citation>
    <scope>NUCLEOTIDE SEQUENCE [LARGE SCALE GENOMIC DNA]</scope>
    <source>
        <strain evidence="2">ATCC 49972 / DSM 6192 / RI 19.B1</strain>
    </source>
</reference>